<sequence>MGVRRTVLAYLLLLTSCQKKDEAPAGTLVPKNPGVGEVIALPAPITDGTSPPFRLSGGNYELRVRPKGASTCNSTITLHLHNKSAIKAQAQVEKARNVDWPGMRAGVYVLTVDVGTQPCAYDLQLTRRS</sequence>
<proteinExistence type="predicted"/>
<reference evidence="1 2" key="1">
    <citation type="submission" date="2017-04" db="EMBL/GenBank/DDBJ databases">
        <authorList>
            <person name="Afonso C.L."/>
            <person name="Miller P.J."/>
            <person name="Scott M.A."/>
            <person name="Spackman E."/>
            <person name="Goraichik I."/>
            <person name="Dimitrov K.M."/>
            <person name="Suarez D.L."/>
            <person name="Swayne D.E."/>
        </authorList>
    </citation>
    <scope>NUCLEOTIDE SEQUENCE [LARGE SCALE GENOMIC DNA]</scope>
    <source>
        <strain evidence="1 2">KR-140</strain>
    </source>
</reference>
<dbReference type="AlphaFoldDB" id="A0A1W1VIR7"/>
<gene>
    <name evidence="1" type="ORF">SAMN00790413_01876</name>
</gene>
<organism evidence="1 2">
    <name type="scientific">Deinococcus hopiensis KR-140</name>
    <dbReference type="NCBI Taxonomy" id="695939"/>
    <lineage>
        <taxon>Bacteria</taxon>
        <taxon>Thermotogati</taxon>
        <taxon>Deinococcota</taxon>
        <taxon>Deinococci</taxon>
        <taxon>Deinococcales</taxon>
        <taxon>Deinococcaceae</taxon>
        <taxon>Deinococcus</taxon>
    </lineage>
</organism>
<dbReference type="PROSITE" id="PS51257">
    <property type="entry name" value="PROKAR_LIPOPROTEIN"/>
    <property type="match status" value="1"/>
</dbReference>
<protein>
    <recommendedName>
        <fullName evidence="3">Lipoprotein</fullName>
    </recommendedName>
</protein>
<evidence type="ECO:0000313" key="2">
    <source>
        <dbReference type="Proteomes" id="UP000192582"/>
    </source>
</evidence>
<dbReference type="EMBL" id="FWWU01000009">
    <property type="protein sequence ID" value="SMB93173.1"/>
    <property type="molecule type" value="Genomic_DNA"/>
</dbReference>
<evidence type="ECO:0000313" key="1">
    <source>
        <dbReference type="EMBL" id="SMB93173.1"/>
    </source>
</evidence>
<keyword evidence="2" id="KW-1185">Reference proteome</keyword>
<accession>A0A1W1VIR7</accession>
<name>A0A1W1VIR7_9DEIO</name>
<dbReference type="Proteomes" id="UP000192582">
    <property type="component" value="Unassembled WGS sequence"/>
</dbReference>
<evidence type="ECO:0008006" key="3">
    <source>
        <dbReference type="Google" id="ProtNLM"/>
    </source>
</evidence>